<comment type="caution">
    <text evidence="2">The sequence shown here is derived from an EMBL/GenBank/DDBJ whole genome shotgun (WGS) entry which is preliminary data.</text>
</comment>
<sequence>MSLTMFRPWARPYQAVSWFDQKGVPLEPLDGGGRGSNPHGRPNEAQRHVVHPPFIVGLIGCLMLVEEPIRHPNPTSHRSDDGGSSNSLGVLPGTRYTSISPIKDKARTQRFPRTPPSSTIPEPEPPVPEIEEGVAEDASRTIYTRFSPVGWTRKDVFKRYQQLYIPPPPFPVFVGAIRINEEPESQVGGIQSATTTASASCEREPEPQEPEDDLFNSSPPSKKASTIDPQEDLLNFDSAIASTPCPADKPVTMGSSSSIDFHMHVSHRVLLHLWFYLPNPNI</sequence>
<dbReference type="EMBL" id="LATX01001673">
    <property type="protein sequence ID" value="KTB39486.1"/>
    <property type="molecule type" value="Genomic_DNA"/>
</dbReference>
<feature type="compositionally biased region" description="Polar residues" evidence="1">
    <location>
        <begin position="188"/>
        <end position="199"/>
    </location>
</feature>
<protein>
    <submittedName>
        <fullName evidence="2">Uncharacterized protein</fullName>
    </submittedName>
</protein>
<feature type="region of interest" description="Disordered" evidence="1">
    <location>
        <begin position="72"/>
        <end position="136"/>
    </location>
</feature>
<feature type="compositionally biased region" description="Polar residues" evidence="1">
    <location>
        <begin position="215"/>
        <end position="227"/>
    </location>
</feature>
<evidence type="ECO:0000313" key="3">
    <source>
        <dbReference type="Proteomes" id="UP000054988"/>
    </source>
</evidence>
<evidence type="ECO:0000256" key="1">
    <source>
        <dbReference type="SAM" id="MobiDB-lite"/>
    </source>
</evidence>
<proteinExistence type="predicted"/>
<feature type="region of interest" description="Disordered" evidence="1">
    <location>
        <begin position="27"/>
        <end position="48"/>
    </location>
</feature>
<evidence type="ECO:0000313" key="2">
    <source>
        <dbReference type="EMBL" id="KTB39486.1"/>
    </source>
</evidence>
<dbReference type="AlphaFoldDB" id="A0A0W0FTE0"/>
<name>A0A0W0FTE0_MONRR</name>
<feature type="region of interest" description="Disordered" evidence="1">
    <location>
        <begin position="184"/>
        <end position="227"/>
    </location>
</feature>
<reference evidence="2 3" key="1">
    <citation type="submission" date="2015-12" db="EMBL/GenBank/DDBJ databases">
        <title>Draft genome sequence of Moniliophthora roreri, the causal agent of frosty pod rot of cacao.</title>
        <authorList>
            <person name="Aime M.C."/>
            <person name="Diaz-Valderrama J.R."/>
            <person name="Kijpornyongpan T."/>
            <person name="Phillips-Mora W."/>
        </authorList>
    </citation>
    <scope>NUCLEOTIDE SEQUENCE [LARGE SCALE GENOMIC DNA]</scope>
    <source>
        <strain evidence="2 3">MCA 2952</strain>
    </source>
</reference>
<dbReference type="Proteomes" id="UP000054988">
    <property type="component" value="Unassembled WGS sequence"/>
</dbReference>
<gene>
    <name evidence="2" type="ORF">WG66_7925</name>
</gene>
<organism evidence="2 3">
    <name type="scientific">Moniliophthora roreri</name>
    <name type="common">Frosty pod rot fungus</name>
    <name type="synonym">Monilia roreri</name>
    <dbReference type="NCBI Taxonomy" id="221103"/>
    <lineage>
        <taxon>Eukaryota</taxon>
        <taxon>Fungi</taxon>
        <taxon>Dikarya</taxon>
        <taxon>Basidiomycota</taxon>
        <taxon>Agaricomycotina</taxon>
        <taxon>Agaricomycetes</taxon>
        <taxon>Agaricomycetidae</taxon>
        <taxon>Agaricales</taxon>
        <taxon>Marasmiineae</taxon>
        <taxon>Marasmiaceae</taxon>
        <taxon>Moniliophthora</taxon>
    </lineage>
</organism>
<accession>A0A0W0FTE0</accession>